<feature type="compositionally biased region" description="Acidic residues" evidence="1">
    <location>
        <begin position="79"/>
        <end position="98"/>
    </location>
</feature>
<name>A0ABR4Q4S6_9CEST</name>
<evidence type="ECO:0000256" key="1">
    <source>
        <dbReference type="SAM" id="MobiDB-lite"/>
    </source>
</evidence>
<keyword evidence="3" id="KW-1185">Reference proteome</keyword>
<organism evidence="2 3">
    <name type="scientific">Taenia crassiceps</name>
    <dbReference type="NCBI Taxonomy" id="6207"/>
    <lineage>
        <taxon>Eukaryota</taxon>
        <taxon>Metazoa</taxon>
        <taxon>Spiralia</taxon>
        <taxon>Lophotrochozoa</taxon>
        <taxon>Platyhelminthes</taxon>
        <taxon>Cestoda</taxon>
        <taxon>Eucestoda</taxon>
        <taxon>Cyclophyllidea</taxon>
        <taxon>Taeniidae</taxon>
        <taxon>Taenia</taxon>
    </lineage>
</organism>
<feature type="region of interest" description="Disordered" evidence="1">
    <location>
        <begin position="63"/>
        <end position="107"/>
    </location>
</feature>
<evidence type="ECO:0000313" key="2">
    <source>
        <dbReference type="EMBL" id="KAL5104615.1"/>
    </source>
</evidence>
<dbReference type="Proteomes" id="UP001651158">
    <property type="component" value="Unassembled WGS sequence"/>
</dbReference>
<proteinExistence type="predicted"/>
<gene>
    <name evidence="2" type="ORF">TcWFU_002126</name>
</gene>
<accession>A0ABR4Q4S6</accession>
<sequence>MAEHCLLWEAKFLSGGNAIWLILTRHTVCSQIVFDCGILIQQQGLEEGIMLFTAHVLVNARMPLTPKQEEKKKKKKKEEEEEEEEGEEEEEEEEEEKEEEGRRRRRI</sequence>
<protein>
    <submittedName>
        <fullName evidence="2">Uncharacterized protein</fullName>
    </submittedName>
</protein>
<evidence type="ECO:0000313" key="3">
    <source>
        <dbReference type="Proteomes" id="UP001651158"/>
    </source>
</evidence>
<reference evidence="2 3" key="1">
    <citation type="journal article" date="2022" name="Front. Cell. Infect. Microbiol.">
        <title>The Genomes of Two Strains of Taenia crassiceps the Animal Model for the Study of Human Cysticercosis.</title>
        <authorList>
            <person name="Bobes R.J."/>
            <person name="Estrada K."/>
            <person name="Rios-Valencia D.G."/>
            <person name="Calderon-Gallegos A."/>
            <person name="de la Torre P."/>
            <person name="Carrero J.C."/>
            <person name="Sanchez-Flores A."/>
            <person name="Laclette J.P."/>
        </authorList>
    </citation>
    <scope>NUCLEOTIDE SEQUENCE [LARGE SCALE GENOMIC DNA]</scope>
    <source>
        <strain evidence="2">WFUcys</strain>
    </source>
</reference>
<comment type="caution">
    <text evidence="2">The sequence shown here is derived from an EMBL/GenBank/DDBJ whole genome shotgun (WGS) entry which is preliminary data.</text>
</comment>
<dbReference type="EMBL" id="JAKROA010000011">
    <property type="protein sequence ID" value="KAL5104615.1"/>
    <property type="molecule type" value="Genomic_DNA"/>
</dbReference>